<sequence length="392" mass="45549">MHLYIISYYFIPYAGVGTRRIEYFIRYLLKKGYIITVFKADNSFYPELSETQLTHDRLTTINIHSSSQKKNKWYQAYYTGVVERIKSHGKPNLIIYSAGPFFYLKMSSLIKREFGIPYIIDFRDTYLNTKGFYEKHKKFSAKRTLRFLLFRLFDEHKEAILNADCITTVTNAEKQNLIKHYGSSLQKKIVTVRNGFNDLLINSMKESKIQTQKKSINYKIGVFGKFAYYRPQDVDILLNAILAQQVSSSVTLYLIGKKENVFNERLRNDNHKINLIQTGFMGYSAGLKLLAQCDILVLNNRSSNALGTKIFDYIALNKPIIAFANPDSEIANLLLPFENAFVIENETECKEVISSIFDLHITYLDQNINLFDYSRLSQTKIFENLIEENLQT</sequence>
<evidence type="ECO:0000313" key="3">
    <source>
        <dbReference type="Proteomes" id="UP000753961"/>
    </source>
</evidence>
<keyword evidence="2" id="KW-0328">Glycosyltransferase</keyword>
<dbReference type="AlphaFoldDB" id="A0A953HXF1"/>
<reference evidence="2" key="1">
    <citation type="submission" date="2021-06" db="EMBL/GenBank/DDBJ databases">
        <title>44 bacteria genomes isolated from Dapeng, Shenzhen.</title>
        <authorList>
            <person name="Zheng W."/>
            <person name="Yu S."/>
            <person name="Huang Y."/>
        </authorList>
    </citation>
    <scope>NUCLEOTIDE SEQUENCE</scope>
    <source>
        <strain evidence="2">DP5N28-2</strain>
    </source>
</reference>
<keyword evidence="3" id="KW-1185">Reference proteome</keyword>
<dbReference type="EMBL" id="JAHVHU010000019">
    <property type="protein sequence ID" value="MBY5959916.1"/>
    <property type="molecule type" value="Genomic_DNA"/>
</dbReference>
<dbReference type="InterPro" id="IPR028098">
    <property type="entry name" value="Glyco_trans_4-like_N"/>
</dbReference>
<feature type="domain" description="Glycosyltransferase subfamily 4-like N-terminal" evidence="1">
    <location>
        <begin position="19"/>
        <end position="197"/>
    </location>
</feature>
<gene>
    <name evidence="2" type="ORF">KUV50_17315</name>
</gene>
<evidence type="ECO:0000313" key="2">
    <source>
        <dbReference type="EMBL" id="MBY5959916.1"/>
    </source>
</evidence>
<dbReference type="RefSeq" id="WP_222581452.1">
    <property type="nucleotide sequence ID" value="NZ_JAHVHU010000019.1"/>
</dbReference>
<proteinExistence type="predicted"/>
<protein>
    <submittedName>
        <fullName evidence="2">Glycosyltransferase</fullName>
        <ecNumber evidence="2">2.4.-.-</ecNumber>
    </submittedName>
</protein>
<keyword evidence="2" id="KW-0808">Transferase</keyword>
<dbReference type="GO" id="GO:0016757">
    <property type="term" value="F:glycosyltransferase activity"/>
    <property type="evidence" value="ECO:0007669"/>
    <property type="project" value="UniProtKB-KW"/>
</dbReference>
<name>A0A953HXF1_9BACT</name>
<organism evidence="2 3">
    <name type="scientific">Membranihabitans marinus</name>
    <dbReference type="NCBI Taxonomy" id="1227546"/>
    <lineage>
        <taxon>Bacteria</taxon>
        <taxon>Pseudomonadati</taxon>
        <taxon>Bacteroidota</taxon>
        <taxon>Saprospiria</taxon>
        <taxon>Saprospirales</taxon>
        <taxon>Saprospiraceae</taxon>
        <taxon>Membranihabitans</taxon>
    </lineage>
</organism>
<evidence type="ECO:0000259" key="1">
    <source>
        <dbReference type="Pfam" id="PF13439"/>
    </source>
</evidence>
<comment type="caution">
    <text evidence="2">The sequence shown here is derived from an EMBL/GenBank/DDBJ whole genome shotgun (WGS) entry which is preliminary data.</text>
</comment>
<dbReference type="Pfam" id="PF13439">
    <property type="entry name" value="Glyco_transf_4"/>
    <property type="match status" value="1"/>
</dbReference>
<dbReference type="EC" id="2.4.-.-" evidence="2"/>
<accession>A0A953HXF1</accession>
<dbReference type="SUPFAM" id="SSF53756">
    <property type="entry name" value="UDP-Glycosyltransferase/glycogen phosphorylase"/>
    <property type="match status" value="1"/>
</dbReference>
<dbReference type="Pfam" id="PF13692">
    <property type="entry name" value="Glyco_trans_1_4"/>
    <property type="match status" value="1"/>
</dbReference>
<dbReference type="Proteomes" id="UP000753961">
    <property type="component" value="Unassembled WGS sequence"/>
</dbReference>
<dbReference type="Gene3D" id="3.40.50.2000">
    <property type="entry name" value="Glycogen Phosphorylase B"/>
    <property type="match status" value="2"/>
</dbReference>